<dbReference type="RefSeq" id="WP_258330154.1">
    <property type="nucleotide sequence ID" value="NZ_JAPTGG010000001.1"/>
</dbReference>
<evidence type="ECO:0000313" key="5">
    <source>
        <dbReference type="Proteomes" id="UP001069090"/>
    </source>
</evidence>
<evidence type="ECO:0000313" key="4">
    <source>
        <dbReference type="EMBL" id="MCZ0864009.1"/>
    </source>
</evidence>
<organism evidence="4 5">
    <name type="scientific">Dasania phycosphaerae</name>
    <dbReference type="NCBI Taxonomy" id="2950436"/>
    <lineage>
        <taxon>Bacteria</taxon>
        <taxon>Pseudomonadati</taxon>
        <taxon>Pseudomonadota</taxon>
        <taxon>Gammaproteobacteria</taxon>
        <taxon>Cellvibrionales</taxon>
        <taxon>Spongiibacteraceae</taxon>
        <taxon>Dasania</taxon>
    </lineage>
</organism>
<dbReference type="InterPro" id="IPR045254">
    <property type="entry name" value="Nit1/2_C-N_Hydrolase"/>
</dbReference>
<dbReference type="PROSITE" id="PS01227">
    <property type="entry name" value="UPF0012"/>
    <property type="match status" value="1"/>
</dbReference>
<reference evidence="4 5" key="1">
    <citation type="submission" date="2022-12" db="EMBL/GenBank/DDBJ databases">
        <title>Dasania phycosphaerae sp. nov., isolated from particulate material of the south coast of Korea.</title>
        <authorList>
            <person name="Jiang Y."/>
        </authorList>
    </citation>
    <scope>NUCLEOTIDE SEQUENCE [LARGE SCALE GENOMIC DNA]</scope>
    <source>
        <strain evidence="4 5">GY-19</strain>
    </source>
</reference>
<sequence>MTTSVIAAIQMVSGSDLNINLTRAEVLIAQAVEKGAQLLVLPEVFAMFASSQQYALGVEEAFGKAPIRQFLAEQARKHKVWIVGGSIPIADQQHPSKVYAASLLFNDQGQECGHYNKLHLFDVDVADKTGSYRESDTFIAGNDVVVVDTPFGRLGMAICYDLRFPEFFRAMFAQGLDIISLPAAFTRKTGEAHWLPLVRARAIENQCYIIAANQGGEHANNRETSGGSIIVDGWGQVLAQADKGEACVVATMDLASLAQQRLAMPIQQHQRFTVVKKD</sequence>
<dbReference type="SUPFAM" id="SSF56317">
    <property type="entry name" value="Carbon-nitrogen hydrolase"/>
    <property type="match status" value="1"/>
</dbReference>
<protein>
    <submittedName>
        <fullName evidence="4">Carbon-nitrogen hydrolase family protein</fullName>
    </submittedName>
</protein>
<comment type="similarity">
    <text evidence="1">Belongs to the carbon-nitrogen hydrolase superfamily. NIT1/NIT2 family.</text>
</comment>
<dbReference type="InterPro" id="IPR036526">
    <property type="entry name" value="C-N_Hydrolase_sf"/>
</dbReference>
<dbReference type="PANTHER" id="PTHR23088:SF27">
    <property type="entry name" value="DEAMINATED GLUTATHIONE AMIDASE"/>
    <property type="match status" value="1"/>
</dbReference>
<dbReference type="CDD" id="cd07572">
    <property type="entry name" value="nit"/>
    <property type="match status" value="1"/>
</dbReference>
<dbReference type="EMBL" id="JAPTGG010000001">
    <property type="protein sequence ID" value="MCZ0864009.1"/>
    <property type="molecule type" value="Genomic_DNA"/>
</dbReference>
<dbReference type="AlphaFoldDB" id="A0A9J6RI35"/>
<accession>A0A9J6RI35</accession>
<evidence type="ECO:0000256" key="1">
    <source>
        <dbReference type="ARBA" id="ARBA00010613"/>
    </source>
</evidence>
<dbReference type="InterPro" id="IPR003010">
    <property type="entry name" value="C-N_Hydrolase"/>
</dbReference>
<dbReference type="Pfam" id="PF00795">
    <property type="entry name" value="CN_hydrolase"/>
    <property type="match status" value="1"/>
</dbReference>
<dbReference type="PANTHER" id="PTHR23088">
    <property type="entry name" value="NITRILASE-RELATED"/>
    <property type="match status" value="1"/>
</dbReference>
<dbReference type="Gene3D" id="3.60.110.10">
    <property type="entry name" value="Carbon-nitrogen hydrolase"/>
    <property type="match status" value="1"/>
</dbReference>
<dbReference type="GO" id="GO:0016811">
    <property type="term" value="F:hydrolase activity, acting on carbon-nitrogen (but not peptide) bonds, in linear amides"/>
    <property type="evidence" value="ECO:0007669"/>
    <property type="project" value="InterPro"/>
</dbReference>
<dbReference type="Proteomes" id="UP001069090">
    <property type="component" value="Unassembled WGS sequence"/>
</dbReference>
<keyword evidence="5" id="KW-1185">Reference proteome</keyword>
<evidence type="ECO:0000256" key="2">
    <source>
        <dbReference type="ARBA" id="ARBA00022801"/>
    </source>
</evidence>
<feature type="domain" description="CN hydrolase" evidence="3">
    <location>
        <begin position="1"/>
        <end position="254"/>
    </location>
</feature>
<dbReference type="InterPro" id="IPR001110">
    <property type="entry name" value="UPF0012_CS"/>
</dbReference>
<proteinExistence type="inferred from homology"/>
<dbReference type="PROSITE" id="PS50263">
    <property type="entry name" value="CN_HYDROLASE"/>
    <property type="match status" value="1"/>
</dbReference>
<gene>
    <name evidence="4" type="ORF">O0V09_02285</name>
</gene>
<name>A0A9J6RI35_9GAMM</name>
<evidence type="ECO:0000259" key="3">
    <source>
        <dbReference type="PROSITE" id="PS50263"/>
    </source>
</evidence>
<comment type="caution">
    <text evidence="4">The sequence shown here is derived from an EMBL/GenBank/DDBJ whole genome shotgun (WGS) entry which is preliminary data.</text>
</comment>
<keyword evidence="2 4" id="KW-0378">Hydrolase</keyword>